<evidence type="ECO:0000256" key="2">
    <source>
        <dbReference type="ARBA" id="ARBA00004496"/>
    </source>
</evidence>
<dbReference type="InterPro" id="IPR007828">
    <property type="entry name" value="Inositol_oxygenase"/>
</dbReference>
<protein>
    <recommendedName>
        <fullName evidence="8">Inositol oxygenase</fullName>
    </recommendedName>
</protein>
<name>A0A381U3A2_9ZZZZ</name>
<keyword evidence="4" id="KW-0479">Metal-binding</keyword>
<dbReference type="SUPFAM" id="SSF109604">
    <property type="entry name" value="HD-domain/PDEase-like"/>
    <property type="match status" value="1"/>
</dbReference>
<keyword evidence="5" id="KW-0560">Oxidoreductase</keyword>
<comment type="subcellular location">
    <subcellularLocation>
        <location evidence="2">Cytoplasm</location>
    </subcellularLocation>
</comment>
<sequence length="258" mass="30899">MNKLRTYKKNTKQHDFYKTCHQYQTFEFVQSKLQQYSKLNNSTMTMQEALNLLDQFIDPSDPDVDLPNSIHAYQTAERIRKDYPNNKELQICGLIHDLGKILFKFGEPNWAVVGDTFPVGCKYAKSIVYYDSLKKNPDYHNSKYNSKYGIYSKNCGIQNIKLSFGHDEYLYLVLKNNKNHHLSEKYINIIRFHSFYPWHTGKDYHYFMNDKDNQILKDVLNFNTYDLYSKNDDTYINSNVKKYYTDLLYTFFPKSLRW</sequence>
<dbReference type="GO" id="GO:0005506">
    <property type="term" value="F:iron ion binding"/>
    <property type="evidence" value="ECO:0007669"/>
    <property type="project" value="InterPro"/>
</dbReference>
<keyword evidence="3" id="KW-0963">Cytoplasm</keyword>
<evidence type="ECO:0000256" key="5">
    <source>
        <dbReference type="ARBA" id="ARBA00023002"/>
    </source>
</evidence>
<gene>
    <name evidence="7" type="ORF">METZ01_LOCUS75570</name>
</gene>
<evidence type="ECO:0000256" key="4">
    <source>
        <dbReference type="ARBA" id="ARBA00022723"/>
    </source>
</evidence>
<keyword evidence="6" id="KW-0408">Iron</keyword>
<evidence type="ECO:0000313" key="7">
    <source>
        <dbReference type="EMBL" id="SVA22716.1"/>
    </source>
</evidence>
<evidence type="ECO:0000256" key="6">
    <source>
        <dbReference type="ARBA" id="ARBA00023004"/>
    </source>
</evidence>
<evidence type="ECO:0000256" key="1">
    <source>
        <dbReference type="ARBA" id="ARBA00001962"/>
    </source>
</evidence>
<evidence type="ECO:0008006" key="8">
    <source>
        <dbReference type="Google" id="ProtNLM"/>
    </source>
</evidence>
<comment type="cofactor">
    <cofactor evidence="1">
        <name>Fe cation</name>
        <dbReference type="ChEBI" id="CHEBI:24875"/>
    </cofactor>
</comment>
<dbReference type="Pfam" id="PF05153">
    <property type="entry name" value="MIOX"/>
    <property type="match status" value="1"/>
</dbReference>
<organism evidence="7">
    <name type="scientific">marine metagenome</name>
    <dbReference type="NCBI Taxonomy" id="408172"/>
    <lineage>
        <taxon>unclassified sequences</taxon>
        <taxon>metagenomes</taxon>
        <taxon>ecological metagenomes</taxon>
    </lineage>
</organism>
<dbReference type="EMBL" id="UINC01005656">
    <property type="protein sequence ID" value="SVA22716.1"/>
    <property type="molecule type" value="Genomic_DNA"/>
</dbReference>
<dbReference type="Gene3D" id="1.10.3210.10">
    <property type="entry name" value="Hypothetical protein af1432"/>
    <property type="match status" value="1"/>
</dbReference>
<dbReference type="GO" id="GO:0019310">
    <property type="term" value="P:inositol catabolic process"/>
    <property type="evidence" value="ECO:0007669"/>
    <property type="project" value="InterPro"/>
</dbReference>
<dbReference type="GO" id="GO:0005737">
    <property type="term" value="C:cytoplasm"/>
    <property type="evidence" value="ECO:0007669"/>
    <property type="project" value="UniProtKB-SubCell"/>
</dbReference>
<dbReference type="GO" id="GO:0050113">
    <property type="term" value="F:inositol oxygenase activity"/>
    <property type="evidence" value="ECO:0007669"/>
    <property type="project" value="InterPro"/>
</dbReference>
<accession>A0A381U3A2</accession>
<evidence type="ECO:0000256" key="3">
    <source>
        <dbReference type="ARBA" id="ARBA00022490"/>
    </source>
</evidence>
<dbReference type="PANTHER" id="PTHR12588">
    <property type="entry name" value="MYOINOSITOL OXYGENASE"/>
    <property type="match status" value="1"/>
</dbReference>
<proteinExistence type="predicted"/>
<dbReference type="PANTHER" id="PTHR12588:SF0">
    <property type="entry name" value="INOSITOL OXYGENASE"/>
    <property type="match status" value="1"/>
</dbReference>
<reference evidence="7" key="1">
    <citation type="submission" date="2018-05" db="EMBL/GenBank/DDBJ databases">
        <authorList>
            <person name="Lanie J.A."/>
            <person name="Ng W.-L."/>
            <person name="Kazmierczak K.M."/>
            <person name="Andrzejewski T.M."/>
            <person name="Davidsen T.M."/>
            <person name="Wayne K.J."/>
            <person name="Tettelin H."/>
            <person name="Glass J.I."/>
            <person name="Rusch D."/>
            <person name="Podicherti R."/>
            <person name="Tsui H.-C.T."/>
            <person name="Winkler M.E."/>
        </authorList>
    </citation>
    <scope>NUCLEOTIDE SEQUENCE</scope>
</reference>
<dbReference type="AlphaFoldDB" id="A0A381U3A2"/>